<dbReference type="GO" id="GO:0006096">
    <property type="term" value="P:glycolytic process"/>
    <property type="evidence" value="ECO:0007669"/>
    <property type="project" value="InterPro"/>
</dbReference>
<sequence>MKGRIRGTSGDGDRMKAAALLGDIGGTNSRFARVDPGAGSDSAIRDSLLIRNDDFPDTRALFDHVLGQFGPVDQAVIAAAGPVRGGRVALANRDWQLDQAELQARIGGPVRLMNDLAAHVLAVPDLGPGDARILRGPKADQPGNGQWLVVNLGTGFNAGLGLHVAGRPVSPAAEWGMTALPRPVAQVLEAEGLTPPAMLDDLFSGRGLSWLGNQVTDPQGVMTRALARMLQVLITGTLPLDGVHLCGGVAAALFPATGPQDTTRQLIGALNGADYRYPFLRHVPVAILDAPDVALIGCRAALPRD</sequence>
<name>A0A1I1M9B6_9RHOB</name>
<dbReference type="InterPro" id="IPR043129">
    <property type="entry name" value="ATPase_NBD"/>
</dbReference>
<dbReference type="GO" id="GO:0005524">
    <property type="term" value="F:ATP binding"/>
    <property type="evidence" value="ECO:0007669"/>
    <property type="project" value="InterPro"/>
</dbReference>
<dbReference type="PANTHER" id="PTHR47690:SF1">
    <property type="entry name" value="GLUCOKINASE"/>
    <property type="match status" value="1"/>
</dbReference>
<dbReference type="PANTHER" id="PTHR47690">
    <property type="entry name" value="GLUCOKINASE"/>
    <property type="match status" value="1"/>
</dbReference>
<dbReference type="AlphaFoldDB" id="A0A1I1M9B6"/>
<gene>
    <name evidence="4" type="ORF">SAMN05421762_2242</name>
</gene>
<evidence type="ECO:0000256" key="1">
    <source>
        <dbReference type="ARBA" id="ARBA00022679"/>
    </source>
</evidence>
<dbReference type="Pfam" id="PF02685">
    <property type="entry name" value="Glucokinase"/>
    <property type="match status" value="1"/>
</dbReference>
<dbReference type="Gene3D" id="3.30.420.40">
    <property type="match status" value="1"/>
</dbReference>
<evidence type="ECO:0000256" key="2">
    <source>
        <dbReference type="ARBA" id="ARBA00022777"/>
    </source>
</evidence>
<keyword evidence="2 4" id="KW-0418">Kinase</keyword>
<dbReference type="GO" id="GO:0005829">
    <property type="term" value="C:cytosol"/>
    <property type="evidence" value="ECO:0007669"/>
    <property type="project" value="TreeGrafter"/>
</dbReference>
<proteinExistence type="inferred from homology"/>
<evidence type="ECO:0000313" key="4">
    <source>
        <dbReference type="EMBL" id="SFC79788.1"/>
    </source>
</evidence>
<dbReference type="EMBL" id="FOLX01000001">
    <property type="protein sequence ID" value="SFC79788.1"/>
    <property type="molecule type" value="Genomic_DNA"/>
</dbReference>
<accession>A0A1I1M9B6</accession>
<dbReference type="STRING" id="517719.SAMN05421762_2242"/>
<dbReference type="Proteomes" id="UP000231644">
    <property type="component" value="Unassembled WGS sequence"/>
</dbReference>
<evidence type="ECO:0000256" key="3">
    <source>
        <dbReference type="RuleBase" id="RU004046"/>
    </source>
</evidence>
<evidence type="ECO:0000313" key="5">
    <source>
        <dbReference type="Proteomes" id="UP000231644"/>
    </source>
</evidence>
<organism evidence="4 5">
    <name type="scientific">Pseudooceanicola nitratireducens</name>
    <dbReference type="NCBI Taxonomy" id="517719"/>
    <lineage>
        <taxon>Bacteria</taxon>
        <taxon>Pseudomonadati</taxon>
        <taxon>Pseudomonadota</taxon>
        <taxon>Alphaproteobacteria</taxon>
        <taxon>Rhodobacterales</taxon>
        <taxon>Paracoccaceae</taxon>
        <taxon>Pseudooceanicola</taxon>
    </lineage>
</organism>
<dbReference type="InterPro" id="IPR003836">
    <property type="entry name" value="Glucokinase"/>
</dbReference>
<dbReference type="OrthoDB" id="9800595at2"/>
<dbReference type="InterPro" id="IPR050201">
    <property type="entry name" value="Bacterial_glucokinase"/>
</dbReference>
<keyword evidence="1" id="KW-0808">Transferase</keyword>
<reference evidence="4 5" key="1">
    <citation type="submission" date="2016-10" db="EMBL/GenBank/DDBJ databases">
        <authorList>
            <person name="de Groot N.N."/>
        </authorList>
    </citation>
    <scope>NUCLEOTIDE SEQUENCE [LARGE SCALE GENOMIC DNA]</scope>
    <source>
        <strain evidence="4 5">DSM 29619</strain>
    </source>
</reference>
<protein>
    <submittedName>
        <fullName evidence="4">Glucokinase</fullName>
    </submittedName>
</protein>
<dbReference type="SUPFAM" id="SSF53067">
    <property type="entry name" value="Actin-like ATPase domain"/>
    <property type="match status" value="1"/>
</dbReference>
<keyword evidence="5" id="KW-1185">Reference proteome</keyword>
<dbReference type="GO" id="GO:0005536">
    <property type="term" value="F:D-glucose binding"/>
    <property type="evidence" value="ECO:0007669"/>
    <property type="project" value="InterPro"/>
</dbReference>
<dbReference type="GO" id="GO:0004340">
    <property type="term" value="F:glucokinase activity"/>
    <property type="evidence" value="ECO:0007669"/>
    <property type="project" value="InterPro"/>
</dbReference>
<comment type="similarity">
    <text evidence="3">Belongs to the bacterial glucokinase family.</text>
</comment>